<accession>A0ABZ2I6L2</accession>
<dbReference type="Pfam" id="PF14390">
    <property type="entry name" value="DUF4420"/>
    <property type="match status" value="1"/>
</dbReference>
<dbReference type="Proteomes" id="UP001369958">
    <property type="component" value="Chromosome"/>
</dbReference>
<proteinExistence type="predicted"/>
<name>A0ABZ2I6L2_9HYPH</name>
<gene>
    <name evidence="1" type="ORF">V6617_09170</name>
</gene>
<dbReference type="RefSeq" id="WP_338610619.1">
    <property type="nucleotide sequence ID" value="NZ_CP146275.1"/>
</dbReference>
<evidence type="ECO:0000313" key="1">
    <source>
        <dbReference type="EMBL" id="WWT34618.1"/>
    </source>
</evidence>
<dbReference type="InterPro" id="IPR025534">
    <property type="entry name" value="DUF4420"/>
</dbReference>
<keyword evidence="2" id="KW-1185">Reference proteome</keyword>
<organism evidence="1 2">
    <name type="scientific">Pelagibacterium nitratireducens</name>
    <dbReference type="NCBI Taxonomy" id="1046114"/>
    <lineage>
        <taxon>Bacteria</taxon>
        <taxon>Pseudomonadati</taxon>
        <taxon>Pseudomonadota</taxon>
        <taxon>Alphaproteobacteria</taxon>
        <taxon>Hyphomicrobiales</taxon>
        <taxon>Devosiaceae</taxon>
        <taxon>Pelagibacterium</taxon>
    </lineage>
</organism>
<dbReference type="EMBL" id="CP146275">
    <property type="protein sequence ID" value="WWT34618.1"/>
    <property type="molecule type" value="Genomic_DNA"/>
</dbReference>
<sequence length="319" mass="35189">MLLDLYSGLLQGACSNRLHLYGARAGTGRNLWLAITKEGFPCLVIRASENDLRADIALRSIDVEFSRRCEIISDEAGALVAGTYTVVRLNDADPDTVRLFLRLLEESFCRDAGVLDNRQIGDKILEIAELFRRLDGSTGDLVGLWGELHIIANSSTVNSAVRSWCSHKEAKFDFVCPDFVLEVKTTLRPVRQHRFSIEQLRPAGDFNVFIASLQVIEVPSGQTVPQMIEAVIDQIKEGGVRAAFLHRCVAKGGRDLYRSTLCLQCFPGGKSLKLLRAADIPVPSVAAGEPISFVRFDVDLSAVPSVMRDIVDEVLTFPQ</sequence>
<reference evidence="1 2" key="1">
    <citation type="submission" date="2024-02" db="EMBL/GenBank/DDBJ databases">
        <title>Complete genome sequence of Pelagibacterium nitratireducens ZH15.</title>
        <authorList>
            <person name="Zhao L.H."/>
        </authorList>
    </citation>
    <scope>NUCLEOTIDE SEQUENCE [LARGE SCALE GENOMIC DNA]</scope>
    <source>
        <strain evidence="1 2">ZH15</strain>
    </source>
</reference>
<evidence type="ECO:0000313" key="2">
    <source>
        <dbReference type="Proteomes" id="UP001369958"/>
    </source>
</evidence>
<protein>
    <submittedName>
        <fullName evidence="1">PD-(D/E)XK motif protein</fullName>
    </submittedName>
</protein>